<evidence type="ECO:0000256" key="5">
    <source>
        <dbReference type="SAM" id="MobiDB-lite"/>
    </source>
</evidence>
<dbReference type="Pfam" id="PF08167">
    <property type="entry name" value="RIX1"/>
    <property type="match status" value="1"/>
</dbReference>
<protein>
    <recommendedName>
        <fullName evidence="3">Pre-rRNA-processing protein RIX1</fullName>
    </recommendedName>
</protein>
<dbReference type="RefSeq" id="XP_033689120.1">
    <property type="nucleotide sequence ID" value="XM_033828312.1"/>
</dbReference>
<feature type="region of interest" description="Disordered" evidence="5">
    <location>
        <begin position="605"/>
        <end position="642"/>
    </location>
</feature>
<dbReference type="InterPro" id="IPR012583">
    <property type="entry name" value="RIX1_N"/>
</dbReference>
<sequence length="810" mass="86960">MAPIATELATFRALTFRLSSTATSLLPEHVPAIAASLANCRSLLASAHTSGSKASAEASVAVHKYRALLSTLLQDRTVQGRWAAIVLVKATVEIGGWETLQKSLAWVRGLLAILTKPDPPSSKKLCLITLTRIFCLTREYPTLVREITTPSLPTFIQSSLQIATPKAPASLLQAVFESFNQLLPRHPTIFRSYLKQLQQLLGRTIAPTPSSKLGPEQVSGPKFETASEVSAAARRLYTQLPCCAPKGASNEEWHESFKRTVENVHRVSDRVFRAVVEDWRSSVNNMPSLNSHTSDDEVQDLEPSAMALPPWSGIYAGSERLVSLLRLIKDHLDCATAGPISLNVGLTVDLLSRLLSLTVPSTTGGKAFQTNGARFNNQVTKEERETLWLILPNVHVAAMEILLVLTHRCDASTLAVDVVLLDQLVWVFASEKDTPQIRTACYQTVAQLLMRSGAALSKSSIDSLSTMIRTCCDDILPVELSLVSSKQTQAKANGNSQQQVTTNADSFLRLSKSLKDPIANFSGLQEAARSLLPVVFANIRSQYLSNSVRARLDRTVILVGHKDAMVASLLNPPPSRKCGKPAASILPLLARFRAGEQDVESLLRPRMPVIRTGSQDYNGGEEEEEEEEEEGATQDGEGEDDHFVGHELDSILETANSTNSGGGDAALADPTGVGPEHQALLLSAAPGLNANDGIDTVCLGTGRHEGGLGGKRAQAEDVPSSPAKRVKVNEEGAAPSGSPTTSIPSILTIPTTLAPAITAPLETAVVDFVEPTTSQASPPPAPPAEEQREDSDEDDIVPLVLGQDTDDESD</sequence>
<proteinExistence type="inferred from homology"/>
<evidence type="ECO:0000256" key="1">
    <source>
        <dbReference type="ARBA" id="ARBA00004123"/>
    </source>
</evidence>
<evidence type="ECO:0000256" key="4">
    <source>
        <dbReference type="ARBA" id="ARBA00023242"/>
    </source>
</evidence>
<evidence type="ECO:0000313" key="8">
    <source>
        <dbReference type="Proteomes" id="UP000800094"/>
    </source>
</evidence>
<feature type="compositionally biased region" description="Acidic residues" evidence="5">
    <location>
        <begin position="619"/>
        <end position="640"/>
    </location>
</feature>
<feature type="domain" description="Pre-rRNA-processing protein RIX1 N-terminal" evidence="6">
    <location>
        <begin position="12"/>
        <end position="211"/>
    </location>
</feature>
<evidence type="ECO:0000259" key="6">
    <source>
        <dbReference type="Pfam" id="PF08167"/>
    </source>
</evidence>
<dbReference type="GO" id="GO:0006364">
    <property type="term" value="P:rRNA processing"/>
    <property type="evidence" value="ECO:0007669"/>
    <property type="project" value="TreeGrafter"/>
</dbReference>
<comment type="subcellular location">
    <subcellularLocation>
        <location evidence="1">Nucleus</location>
    </subcellularLocation>
</comment>
<feature type="region of interest" description="Disordered" evidence="5">
    <location>
        <begin position="768"/>
        <end position="810"/>
    </location>
</feature>
<dbReference type="EMBL" id="ML987191">
    <property type="protein sequence ID" value="KAF2254116.1"/>
    <property type="molecule type" value="Genomic_DNA"/>
</dbReference>
<reference evidence="7" key="1">
    <citation type="journal article" date="2020" name="Stud. Mycol.">
        <title>101 Dothideomycetes genomes: a test case for predicting lifestyles and emergence of pathogens.</title>
        <authorList>
            <person name="Haridas S."/>
            <person name="Albert R."/>
            <person name="Binder M."/>
            <person name="Bloem J."/>
            <person name="Labutti K."/>
            <person name="Salamov A."/>
            <person name="Andreopoulos B."/>
            <person name="Baker S."/>
            <person name="Barry K."/>
            <person name="Bills G."/>
            <person name="Bluhm B."/>
            <person name="Cannon C."/>
            <person name="Castanera R."/>
            <person name="Culley D."/>
            <person name="Daum C."/>
            <person name="Ezra D."/>
            <person name="Gonzalez J."/>
            <person name="Henrissat B."/>
            <person name="Kuo A."/>
            <person name="Liang C."/>
            <person name="Lipzen A."/>
            <person name="Lutzoni F."/>
            <person name="Magnuson J."/>
            <person name="Mondo S."/>
            <person name="Nolan M."/>
            <person name="Ohm R."/>
            <person name="Pangilinan J."/>
            <person name="Park H.-J."/>
            <person name="Ramirez L."/>
            <person name="Alfaro M."/>
            <person name="Sun H."/>
            <person name="Tritt A."/>
            <person name="Yoshinaga Y."/>
            <person name="Zwiers L.-H."/>
            <person name="Turgeon B."/>
            <person name="Goodwin S."/>
            <person name="Spatafora J."/>
            <person name="Crous P."/>
            <person name="Grigoriev I."/>
        </authorList>
    </citation>
    <scope>NUCLEOTIDE SEQUENCE</scope>
    <source>
        <strain evidence="7">CBS 122368</strain>
    </source>
</reference>
<comment type="similarity">
    <text evidence="2">Belongs to the RIX1/PELP1 family.</text>
</comment>
<evidence type="ECO:0000256" key="2">
    <source>
        <dbReference type="ARBA" id="ARBA00010511"/>
    </source>
</evidence>
<accession>A0A6A6IUQ1</accession>
<evidence type="ECO:0000256" key="3">
    <source>
        <dbReference type="ARBA" id="ARBA00021502"/>
    </source>
</evidence>
<keyword evidence="4" id="KW-0539">Nucleus</keyword>
<name>A0A6A6IUQ1_9PLEO</name>
<dbReference type="AlphaFoldDB" id="A0A6A6IUQ1"/>
<dbReference type="PANTHER" id="PTHR34105:SF1">
    <property type="entry name" value="PROLINE-, GLUTAMIC ACID- AND LEUCINE-RICH PROTEIN 1"/>
    <property type="match status" value="1"/>
</dbReference>
<dbReference type="SUPFAM" id="SSF48371">
    <property type="entry name" value="ARM repeat"/>
    <property type="match status" value="1"/>
</dbReference>
<dbReference type="GO" id="GO:0005634">
    <property type="term" value="C:nucleus"/>
    <property type="evidence" value="ECO:0007669"/>
    <property type="project" value="UniProtKB-SubCell"/>
</dbReference>
<dbReference type="PANTHER" id="PTHR34105">
    <property type="entry name" value="PROLINE-, GLUTAMIC ACID- AND LEUCINE-RICH PROTEIN 1"/>
    <property type="match status" value="1"/>
</dbReference>
<dbReference type="GeneID" id="54581642"/>
<dbReference type="OrthoDB" id="20900at2759"/>
<gene>
    <name evidence="7" type="ORF">BU26DRAFT_516355</name>
</gene>
<feature type="region of interest" description="Disordered" evidence="5">
    <location>
        <begin position="705"/>
        <end position="745"/>
    </location>
</feature>
<feature type="compositionally biased region" description="Low complexity" evidence="5">
    <location>
        <begin position="733"/>
        <end position="745"/>
    </location>
</feature>
<dbReference type="InterPro" id="IPR016024">
    <property type="entry name" value="ARM-type_fold"/>
</dbReference>
<dbReference type="Proteomes" id="UP000800094">
    <property type="component" value="Unassembled WGS sequence"/>
</dbReference>
<evidence type="ECO:0000313" key="7">
    <source>
        <dbReference type="EMBL" id="KAF2254116.1"/>
    </source>
</evidence>
<organism evidence="7 8">
    <name type="scientific">Trematosphaeria pertusa</name>
    <dbReference type="NCBI Taxonomy" id="390896"/>
    <lineage>
        <taxon>Eukaryota</taxon>
        <taxon>Fungi</taxon>
        <taxon>Dikarya</taxon>
        <taxon>Ascomycota</taxon>
        <taxon>Pezizomycotina</taxon>
        <taxon>Dothideomycetes</taxon>
        <taxon>Pleosporomycetidae</taxon>
        <taxon>Pleosporales</taxon>
        <taxon>Massarineae</taxon>
        <taxon>Trematosphaeriaceae</taxon>
        <taxon>Trematosphaeria</taxon>
    </lineage>
</organism>
<feature type="compositionally biased region" description="Acidic residues" evidence="5">
    <location>
        <begin position="787"/>
        <end position="796"/>
    </location>
</feature>
<keyword evidence="8" id="KW-1185">Reference proteome</keyword>